<name>A0ABN0PA27_STASI</name>
<accession>A0ABN0PA27</accession>
<proteinExistence type="predicted"/>
<comment type="caution">
    <text evidence="1">The sequence shown here is derived from an EMBL/GenBank/DDBJ whole genome shotgun (WGS) entry which is preliminary data.</text>
</comment>
<protein>
    <submittedName>
        <fullName evidence="1">Uncharacterized protein</fullName>
    </submittedName>
</protein>
<keyword evidence="2" id="KW-1185">Reference proteome</keyword>
<reference evidence="1 2" key="1">
    <citation type="journal article" date="2013" name="Genome Announc.">
        <title>Draft Genome Sequence of Staphylococcus simulans UMC-CNS-990, Isolated from a Case of Chronic Bovine Mastitis.</title>
        <authorList>
            <person name="Calcutt M.J."/>
            <person name="Foecking M.F."/>
            <person name="Hsieh H.Y."/>
            <person name="Perry J."/>
            <person name="Stewart G.C."/>
            <person name="Middleton J.R."/>
        </authorList>
    </citation>
    <scope>NUCLEOTIDE SEQUENCE [LARGE SCALE GENOMIC DNA]</scope>
    <source>
        <strain evidence="1 2">UMC-CNS-990</strain>
    </source>
</reference>
<dbReference type="EMBL" id="AXDY01000015">
    <property type="protein sequence ID" value="ERS92402.1"/>
    <property type="molecule type" value="Genomic_DNA"/>
</dbReference>
<evidence type="ECO:0000313" key="1">
    <source>
        <dbReference type="EMBL" id="ERS92402.1"/>
    </source>
</evidence>
<organism evidence="1 2">
    <name type="scientific">Staphylococcus simulans UMC-CNS-990</name>
    <dbReference type="NCBI Taxonomy" id="1405498"/>
    <lineage>
        <taxon>Bacteria</taxon>
        <taxon>Bacillati</taxon>
        <taxon>Bacillota</taxon>
        <taxon>Bacilli</taxon>
        <taxon>Bacillales</taxon>
        <taxon>Staphylococcaceae</taxon>
        <taxon>Staphylococcus</taxon>
    </lineage>
</organism>
<evidence type="ECO:0000313" key="2">
    <source>
        <dbReference type="Proteomes" id="UP000017131"/>
    </source>
</evidence>
<dbReference type="Proteomes" id="UP000017131">
    <property type="component" value="Unassembled WGS sequence"/>
</dbReference>
<gene>
    <name evidence="1" type="ORF">SSIM_12375</name>
</gene>
<sequence>MIIPNIVLKENYQDPWFKKWLTNNYSCETFNHSDYFDEWQFILTHIQESDFYKNDAISGMEKDGEM</sequence>